<comment type="caution">
    <text evidence="1">The sequence shown here is derived from an EMBL/GenBank/DDBJ whole genome shotgun (WGS) entry which is preliminary data.</text>
</comment>
<keyword evidence="2" id="KW-1185">Reference proteome</keyword>
<proteinExistence type="predicted"/>
<gene>
    <name evidence="1" type="ORF">CYMTET_23002</name>
</gene>
<organism evidence="1 2">
    <name type="scientific">Cymbomonas tetramitiformis</name>
    <dbReference type="NCBI Taxonomy" id="36881"/>
    <lineage>
        <taxon>Eukaryota</taxon>
        <taxon>Viridiplantae</taxon>
        <taxon>Chlorophyta</taxon>
        <taxon>Pyramimonadophyceae</taxon>
        <taxon>Pyramimonadales</taxon>
        <taxon>Pyramimonadaceae</taxon>
        <taxon>Cymbomonas</taxon>
    </lineage>
</organism>
<accession>A0AAE0FYT4</accession>
<protein>
    <submittedName>
        <fullName evidence="1">Uncharacterized protein</fullName>
    </submittedName>
</protein>
<dbReference type="EMBL" id="LGRX02011796">
    <property type="protein sequence ID" value="KAK3268499.1"/>
    <property type="molecule type" value="Genomic_DNA"/>
</dbReference>
<reference evidence="1 2" key="1">
    <citation type="journal article" date="2015" name="Genome Biol. Evol.">
        <title>Comparative Genomics of a Bacterivorous Green Alga Reveals Evolutionary Causalities and Consequences of Phago-Mixotrophic Mode of Nutrition.</title>
        <authorList>
            <person name="Burns J.A."/>
            <person name="Paasch A."/>
            <person name="Narechania A."/>
            <person name="Kim E."/>
        </authorList>
    </citation>
    <scope>NUCLEOTIDE SEQUENCE [LARGE SCALE GENOMIC DNA]</scope>
    <source>
        <strain evidence="1 2">PLY_AMNH</strain>
    </source>
</reference>
<name>A0AAE0FYT4_9CHLO</name>
<evidence type="ECO:0000313" key="1">
    <source>
        <dbReference type="EMBL" id="KAK3268499.1"/>
    </source>
</evidence>
<dbReference type="Proteomes" id="UP001190700">
    <property type="component" value="Unassembled WGS sequence"/>
</dbReference>
<sequence>MPESEHALLYAREEAVLTPLEIKSFIVNSLESPEGNGLAERVVRIIKFCFEKLALEKGLDYEWDELLCSNSLLQAKMLRGGEATGVGMFTFTMWKFAMDGVTTKDAEQGQALLFQSVLLAAATDGECWNYELV</sequence>
<evidence type="ECO:0000313" key="2">
    <source>
        <dbReference type="Proteomes" id="UP001190700"/>
    </source>
</evidence>
<dbReference type="AlphaFoldDB" id="A0AAE0FYT4"/>